<reference evidence="2 3" key="1">
    <citation type="submission" date="2019-06" db="EMBL/GenBank/DDBJ databases">
        <title>Pantoea dispersa Assembly.</title>
        <authorList>
            <person name="Wang J."/>
        </authorList>
    </citation>
    <scope>NUCLEOTIDE SEQUENCE [LARGE SCALE GENOMIC DNA]</scope>
    <source>
        <strain evidence="3">bio</strain>
    </source>
</reference>
<organism evidence="2 3">
    <name type="scientific">Pantoea dispersa</name>
    <dbReference type="NCBI Taxonomy" id="59814"/>
    <lineage>
        <taxon>Bacteria</taxon>
        <taxon>Pseudomonadati</taxon>
        <taxon>Pseudomonadota</taxon>
        <taxon>Gammaproteobacteria</taxon>
        <taxon>Enterobacterales</taxon>
        <taxon>Erwiniaceae</taxon>
        <taxon>Pantoea</taxon>
    </lineage>
</organism>
<protein>
    <recommendedName>
        <fullName evidence="4">DUF3592 domain-containing protein</fullName>
    </recommendedName>
</protein>
<proteinExistence type="predicted"/>
<accession>A0ABY2ZXT0</accession>
<keyword evidence="1" id="KW-1133">Transmembrane helix</keyword>
<keyword evidence="3" id="KW-1185">Reference proteome</keyword>
<dbReference type="EMBL" id="VICF01000004">
    <property type="protein sequence ID" value="TQC74482.1"/>
    <property type="molecule type" value="Genomic_DNA"/>
</dbReference>
<sequence>MDLLLSISAALIGSGCILQVWAFILFKSNQRKFDFIMSEFQRINLQNDIITQVANHFPSLFHHNKVSYFARLYKGVTMYHKKNERVSAETYNFVQNFPSEKIKWLLIVHNLNLISALLLFLGAVTILIYKRMH</sequence>
<dbReference type="Proteomes" id="UP000319715">
    <property type="component" value="Unassembled WGS sequence"/>
</dbReference>
<gene>
    <name evidence="2" type="ORF">FK492_13425</name>
</gene>
<evidence type="ECO:0000256" key="1">
    <source>
        <dbReference type="SAM" id="Phobius"/>
    </source>
</evidence>
<keyword evidence="1" id="KW-0472">Membrane</keyword>
<feature type="transmembrane region" description="Helical" evidence="1">
    <location>
        <begin position="104"/>
        <end position="129"/>
    </location>
</feature>
<evidence type="ECO:0008006" key="4">
    <source>
        <dbReference type="Google" id="ProtNLM"/>
    </source>
</evidence>
<dbReference type="RefSeq" id="WP_141496388.1">
    <property type="nucleotide sequence ID" value="NZ_CP082346.1"/>
</dbReference>
<evidence type="ECO:0000313" key="3">
    <source>
        <dbReference type="Proteomes" id="UP000319715"/>
    </source>
</evidence>
<dbReference type="GeneID" id="67450607"/>
<name>A0ABY2ZXT0_9GAMM</name>
<comment type="caution">
    <text evidence="2">The sequence shown here is derived from an EMBL/GenBank/DDBJ whole genome shotgun (WGS) entry which is preliminary data.</text>
</comment>
<keyword evidence="1" id="KW-0812">Transmembrane</keyword>
<evidence type="ECO:0000313" key="2">
    <source>
        <dbReference type="EMBL" id="TQC74482.1"/>
    </source>
</evidence>